<evidence type="ECO:0000256" key="2">
    <source>
        <dbReference type="ARBA" id="ARBA00012483"/>
    </source>
</evidence>
<dbReference type="InterPro" id="IPR011990">
    <property type="entry name" value="TPR-like_helical_dom_sf"/>
</dbReference>
<dbReference type="PANTHER" id="PTHR46803:SF2">
    <property type="entry name" value="E3 UBIQUITIN-PROTEIN LIGASE CHIP"/>
    <property type="match status" value="1"/>
</dbReference>
<dbReference type="Gene3D" id="1.25.40.10">
    <property type="entry name" value="Tetratricopeptide repeat domain"/>
    <property type="match status" value="1"/>
</dbReference>
<feature type="compositionally biased region" description="Low complexity" evidence="10">
    <location>
        <begin position="76"/>
        <end position="85"/>
    </location>
</feature>
<evidence type="ECO:0000256" key="1">
    <source>
        <dbReference type="ARBA" id="ARBA00000900"/>
    </source>
</evidence>
<dbReference type="PANTHER" id="PTHR46803">
    <property type="entry name" value="E3 UBIQUITIN-PROTEIN LIGASE CHIP"/>
    <property type="match status" value="1"/>
</dbReference>
<organism evidence="12 13">
    <name type="scientific">Cardiosporidium cionae</name>
    <dbReference type="NCBI Taxonomy" id="476202"/>
    <lineage>
        <taxon>Eukaryota</taxon>
        <taxon>Sar</taxon>
        <taxon>Alveolata</taxon>
        <taxon>Apicomplexa</taxon>
        <taxon>Aconoidasida</taxon>
        <taxon>Nephromycida</taxon>
        <taxon>Cardiosporidium</taxon>
    </lineage>
</organism>
<feature type="compositionally biased region" description="Polar residues" evidence="10">
    <location>
        <begin position="90"/>
        <end position="99"/>
    </location>
</feature>
<dbReference type="InterPro" id="IPR003613">
    <property type="entry name" value="Ubox_domain"/>
</dbReference>
<comment type="caution">
    <text evidence="12">The sequence shown here is derived from an EMBL/GenBank/DDBJ whole genome shotgun (WGS) entry which is preliminary data.</text>
</comment>
<keyword evidence="4" id="KW-0677">Repeat</keyword>
<evidence type="ECO:0000256" key="3">
    <source>
        <dbReference type="ARBA" id="ARBA00022679"/>
    </source>
</evidence>
<dbReference type="PROSITE" id="PS51698">
    <property type="entry name" value="U_BOX"/>
    <property type="match status" value="1"/>
</dbReference>
<proteinExistence type="predicted"/>
<dbReference type="EMBL" id="JADAQX010000389">
    <property type="protein sequence ID" value="KAF8820423.1"/>
    <property type="molecule type" value="Genomic_DNA"/>
</dbReference>
<dbReference type="Gene3D" id="3.30.40.10">
    <property type="entry name" value="Zinc/RING finger domain, C3HC4 (zinc finger)"/>
    <property type="match status" value="1"/>
</dbReference>
<keyword evidence="5" id="KW-0833">Ubl conjugation pathway</keyword>
<dbReference type="SMART" id="SM00504">
    <property type="entry name" value="Ubox"/>
    <property type="match status" value="1"/>
</dbReference>
<keyword evidence="3" id="KW-0808">Transferase</keyword>
<evidence type="ECO:0000256" key="7">
    <source>
        <dbReference type="ARBA" id="ARBA00044534"/>
    </source>
</evidence>
<reference evidence="12 13" key="1">
    <citation type="journal article" date="2020" name="bioRxiv">
        <title>Metabolic contributions of an alphaproteobacterial endosymbiont in the apicomplexan Cardiosporidium cionae.</title>
        <authorList>
            <person name="Hunter E.S."/>
            <person name="Paight C.J."/>
            <person name="Lane C.E."/>
        </authorList>
    </citation>
    <scope>NUCLEOTIDE SEQUENCE [LARGE SCALE GENOMIC DNA]</scope>
    <source>
        <strain evidence="12">ESH_2018</strain>
    </source>
</reference>
<dbReference type="Pfam" id="PF13414">
    <property type="entry name" value="TPR_11"/>
    <property type="match status" value="1"/>
</dbReference>
<evidence type="ECO:0000259" key="11">
    <source>
        <dbReference type="PROSITE" id="PS51698"/>
    </source>
</evidence>
<feature type="compositionally biased region" description="Low complexity" evidence="10">
    <location>
        <begin position="14"/>
        <end position="24"/>
    </location>
</feature>
<keyword evidence="13" id="KW-1185">Reference proteome</keyword>
<dbReference type="EC" id="2.3.2.27" evidence="2"/>
<protein>
    <recommendedName>
        <fullName evidence="7">E3 ubiquitin-protein ligase CHIP</fullName>
        <ecNumber evidence="2">2.3.2.27</ecNumber>
    </recommendedName>
    <alternativeName>
        <fullName evidence="8">RING-type E3 ubiquitin transferase CHIP</fullName>
    </alternativeName>
</protein>
<evidence type="ECO:0000256" key="4">
    <source>
        <dbReference type="ARBA" id="ARBA00022737"/>
    </source>
</evidence>
<comment type="catalytic activity">
    <reaction evidence="1">
        <text>S-ubiquitinyl-[E2 ubiquitin-conjugating enzyme]-L-cysteine + [acceptor protein]-L-lysine = [E2 ubiquitin-conjugating enzyme]-L-cysteine + N(6)-ubiquitinyl-[acceptor protein]-L-lysine.</text>
        <dbReference type="EC" id="2.3.2.27"/>
    </reaction>
</comment>
<dbReference type="InterPro" id="IPR019734">
    <property type="entry name" value="TPR_rpt"/>
</dbReference>
<evidence type="ECO:0000256" key="10">
    <source>
        <dbReference type="SAM" id="MobiDB-lite"/>
    </source>
</evidence>
<dbReference type="PROSITE" id="PS50005">
    <property type="entry name" value="TPR"/>
    <property type="match status" value="1"/>
</dbReference>
<dbReference type="Pfam" id="PF04564">
    <property type="entry name" value="U-box"/>
    <property type="match status" value="1"/>
</dbReference>
<dbReference type="SUPFAM" id="SSF48452">
    <property type="entry name" value="TPR-like"/>
    <property type="match status" value="1"/>
</dbReference>
<dbReference type="CDD" id="cd16654">
    <property type="entry name" value="RING-Ubox_CHIP"/>
    <property type="match status" value="1"/>
</dbReference>
<dbReference type="SMART" id="SM00028">
    <property type="entry name" value="TPR"/>
    <property type="match status" value="3"/>
</dbReference>
<evidence type="ECO:0000313" key="12">
    <source>
        <dbReference type="EMBL" id="KAF8820423.1"/>
    </source>
</evidence>
<sequence length="398" mass="45063">MGGNHSSPGERPRFPSFRNFSNEFRSSRPEPDNIFETIFAPSNFLPTASNPSRSRRTDTSQPISPSSHPPKRRSTSESNRSLNSSGVIPPSTTASSRPISPTVPPHTAMNLSQRDDEAASCASAPSQLGGGVINPEGRTDDPQSRQLAETYKTNGNSAFKIGAWEEALSWYTKAIELDSTQPNYLTNRAFCYKRLNHWPLVVEDTRRALSLDDESVKAHYLLGQALVHLGDNEEGLKKLIKAKTLSSSGHYRFEDEIERTILETKHWIWEKKQVTKENLYTEVLSFFTKHGTYLKETQGKDMQEYFTRLSQLHTIVEDLKNCEKCFEVPSFLCCKISMSLMKDPVLTKSGVTYERAFIVEHLQRNGEFDPISRQRCKVADLIPNYAIKEATEYFLDNP</sequence>
<feature type="domain" description="U-box" evidence="11">
    <location>
        <begin position="327"/>
        <end position="398"/>
    </location>
</feature>
<gene>
    <name evidence="12" type="ORF">IE077_000494</name>
</gene>
<dbReference type="InterPro" id="IPR045202">
    <property type="entry name" value="CHIP_RING-Ubox"/>
</dbReference>
<keyword evidence="6 9" id="KW-0802">TPR repeat</keyword>
<feature type="repeat" description="TPR" evidence="9">
    <location>
        <begin position="148"/>
        <end position="181"/>
    </location>
</feature>
<evidence type="ECO:0000256" key="9">
    <source>
        <dbReference type="PROSITE-ProRule" id="PRU00339"/>
    </source>
</evidence>
<evidence type="ECO:0000313" key="13">
    <source>
        <dbReference type="Proteomes" id="UP000823046"/>
    </source>
</evidence>
<name>A0ABQ7J8V4_9APIC</name>
<feature type="region of interest" description="Disordered" evidence="10">
    <location>
        <begin position="1"/>
        <end position="144"/>
    </location>
</feature>
<dbReference type="InterPro" id="IPR013083">
    <property type="entry name" value="Znf_RING/FYVE/PHD"/>
</dbReference>
<evidence type="ECO:0000256" key="8">
    <source>
        <dbReference type="ARBA" id="ARBA00044543"/>
    </source>
</evidence>
<dbReference type="Proteomes" id="UP000823046">
    <property type="component" value="Unassembled WGS sequence"/>
</dbReference>
<evidence type="ECO:0000256" key="6">
    <source>
        <dbReference type="ARBA" id="ARBA00022803"/>
    </source>
</evidence>
<dbReference type="SUPFAM" id="SSF57850">
    <property type="entry name" value="RING/U-box"/>
    <property type="match status" value="1"/>
</dbReference>
<accession>A0ABQ7J8V4</accession>
<evidence type="ECO:0000256" key="5">
    <source>
        <dbReference type="ARBA" id="ARBA00022786"/>
    </source>
</evidence>